<accession>A0A291AUC1</accession>
<gene>
    <name evidence="1" type="ORF">pdul_cds_546</name>
</gene>
<reference evidence="1 2" key="1">
    <citation type="journal article" date="2013" name="Science">
        <title>Pandoraviruses: amoeba viruses with genomes up to 2.5 Mb reaching that of parasitic eukaryotes.</title>
        <authorList>
            <person name="Philippe N."/>
            <person name="Legendre M."/>
            <person name="Doutre G."/>
            <person name="Coute Y."/>
            <person name="Poirot O."/>
            <person name="Lescot M."/>
            <person name="Arslan D."/>
            <person name="Seltzer V."/>
            <person name="Bertaux L."/>
            <person name="Bruley C."/>
            <person name="Garin J."/>
            <person name="Claverie J.M."/>
            <person name="Abergel C."/>
        </authorList>
    </citation>
    <scope>NUCLEOTIDE SEQUENCE [LARGE SCALE GENOMIC DNA]</scope>
    <source>
        <strain evidence="1">Melbourne</strain>
    </source>
</reference>
<name>A0A291AUC1_9VIRU</name>
<dbReference type="GeneID" id="34567837"/>
<organism evidence="1 2">
    <name type="scientific">Pandoravirus dulcis</name>
    <dbReference type="NCBI Taxonomy" id="1349409"/>
    <lineage>
        <taxon>Viruses</taxon>
        <taxon>Pandoravirus</taxon>
    </lineage>
</organism>
<dbReference type="RefSeq" id="YP_009430235.1">
    <property type="nucleotide sequence ID" value="NC_021858.1"/>
</dbReference>
<sequence length="129" mass="14034">MWWCVLFALSTSMTTTMPSCTVHSNRDAMARHTKLAGLGRPAPKNCRRAPRAPHVTGATLCALVQEAARWRQMTLVSRTPRLLAEARKAREAMMLPRGCGTGAADTDLARFVLLTAFGFAHHHQPPGGA</sequence>
<evidence type="ECO:0000313" key="1">
    <source>
        <dbReference type="EMBL" id="ATE82526.1"/>
    </source>
</evidence>
<dbReference type="KEGG" id="vg:34567837"/>
<protein>
    <submittedName>
        <fullName evidence="1">Uncharacterized protein</fullName>
    </submittedName>
</protein>
<dbReference type="EMBL" id="KC977570">
    <property type="protein sequence ID" value="ATE82526.1"/>
    <property type="molecule type" value="Genomic_DNA"/>
</dbReference>
<evidence type="ECO:0000313" key="2">
    <source>
        <dbReference type="Proteomes" id="UP000201566"/>
    </source>
</evidence>
<proteinExistence type="predicted"/>
<dbReference type="Proteomes" id="UP000201566">
    <property type="component" value="Segment"/>
</dbReference>